<dbReference type="Pfam" id="PF01363">
    <property type="entry name" value="FYVE"/>
    <property type="match status" value="1"/>
</dbReference>
<keyword evidence="3" id="KW-0862">Zinc</keyword>
<dbReference type="GO" id="GO:0008270">
    <property type="term" value="F:zinc ion binding"/>
    <property type="evidence" value="ECO:0007669"/>
    <property type="project" value="UniProtKB-KW"/>
</dbReference>
<dbReference type="AlphaFoldDB" id="A0AAN7WR43"/>
<dbReference type="InterPro" id="IPR000306">
    <property type="entry name" value="Znf_FYVE"/>
</dbReference>
<name>A0AAN7WR43_9SACH</name>
<gene>
    <name evidence="7" type="ORF">RI543_000364</name>
</gene>
<protein>
    <recommendedName>
        <fullName evidence="6">FYVE-type domain-containing protein</fullName>
    </recommendedName>
</protein>
<dbReference type="PROSITE" id="PS50178">
    <property type="entry name" value="ZF_FYVE"/>
    <property type="match status" value="1"/>
</dbReference>
<dbReference type="SMART" id="SM00064">
    <property type="entry name" value="FYVE"/>
    <property type="match status" value="1"/>
</dbReference>
<keyword evidence="8" id="KW-1185">Reference proteome</keyword>
<dbReference type="InterPro" id="IPR013083">
    <property type="entry name" value="Znf_RING/FYVE/PHD"/>
</dbReference>
<comment type="caution">
    <text evidence="7">The sequence shown here is derived from an EMBL/GenBank/DDBJ whole genome shotgun (WGS) entry which is preliminary data.</text>
</comment>
<evidence type="ECO:0000256" key="4">
    <source>
        <dbReference type="PROSITE-ProRule" id="PRU00091"/>
    </source>
</evidence>
<proteinExistence type="predicted"/>
<reference evidence="8" key="1">
    <citation type="submission" date="2023-07" db="EMBL/GenBank/DDBJ databases">
        <title>A draft genome of Kazachstania heterogenica Y-27499.</title>
        <authorList>
            <person name="Donic C."/>
            <person name="Kralova J.S."/>
            <person name="Fidel L."/>
            <person name="Ben-Dor S."/>
            <person name="Jung S."/>
        </authorList>
    </citation>
    <scope>NUCLEOTIDE SEQUENCE [LARGE SCALE GENOMIC DNA]</scope>
    <source>
        <strain evidence="8">Y27499</strain>
    </source>
</reference>
<dbReference type="EMBL" id="JAWIZZ010000006">
    <property type="protein sequence ID" value="KAK5782427.1"/>
    <property type="molecule type" value="Genomic_DNA"/>
</dbReference>
<keyword evidence="1" id="KW-0479">Metal-binding</keyword>
<dbReference type="SUPFAM" id="SSF57903">
    <property type="entry name" value="FYVE/PHD zinc finger"/>
    <property type="match status" value="1"/>
</dbReference>
<dbReference type="GO" id="GO:0031901">
    <property type="term" value="C:early endosome membrane"/>
    <property type="evidence" value="ECO:0007669"/>
    <property type="project" value="TreeGrafter"/>
</dbReference>
<dbReference type="GO" id="GO:0032266">
    <property type="term" value="F:phosphatidylinositol-3-phosphate binding"/>
    <property type="evidence" value="ECO:0007669"/>
    <property type="project" value="UniProtKB-ARBA"/>
</dbReference>
<feature type="compositionally biased region" description="Polar residues" evidence="5">
    <location>
        <begin position="160"/>
        <end position="187"/>
    </location>
</feature>
<dbReference type="PANTHER" id="PTHR46319:SF3">
    <property type="entry name" value="ZINC FINGER FYVE DOMAIN-CONTAINING PROTEIN"/>
    <property type="match status" value="1"/>
</dbReference>
<organism evidence="7 8">
    <name type="scientific">Arxiozyma heterogenica</name>
    <dbReference type="NCBI Taxonomy" id="278026"/>
    <lineage>
        <taxon>Eukaryota</taxon>
        <taxon>Fungi</taxon>
        <taxon>Dikarya</taxon>
        <taxon>Ascomycota</taxon>
        <taxon>Saccharomycotina</taxon>
        <taxon>Saccharomycetes</taxon>
        <taxon>Saccharomycetales</taxon>
        <taxon>Saccharomycetaceae</taxon>
        <taxon>Arxiozyma</taxon>
    </lineage>
</organism>
<dbReference type="Gene3D" id="3.30.40.10">
    <property type="entry name" value="Zinc/RING finger domain, C3HC4 (zinc finger)"/>
    <property type="match status" value="1"/>
</dbReference>
<evidence type="ECO:0000313" key="7">
    <source>
        <dbReference type="EMBL" id="KAK5782427.1"/>
    </source>
</evidence>
<feature type="compositionally biased region" description="Low complexity" evidence="5">
    <location>
        <begin position="49"/>
        <end position="73"/>
    </location>
</feature>
<keyword evidence="2 4" id="KW-0863">Zinc-finger</keyword>
<dbReference type="PANTHER" id="PTHR46319">
    <property type="entry name" value="ZINC FINGER FYVE DOMAIN-CONTAINING PROTEIN"/>
    <property type="match status" value="1"/>
</dbReference>
<dbReference type="InterPro" id="IPR017455">
    <property type="entry name" value="Znf_FYVE-rel"/>
</dbReference>
<dbReference type="CDD" id="cd15760">
    <property type="entry name" value="FYVE_scVPS27p_like"/>
    <property type="match status" value="1"/>
</dbReference>
<feature type="region of interest" description="Disordered" evidence="5">
    <location>
        <begin position="148"/>
        <end position="187"/>
    </location>
</feature>
<dbReference type="InterPro" id="IPR011011">
    <property type="entry name" value="Znf_FYVE_PHD"/>
</dbReference>
<evidence type="ECO:0000313" key="8">
    <source>
        <dbReference type="Proteomes" id="UP001306508"/>
    </source>
</evidence>
<evidence type="ECO:0000259" key="6">
    <source>
        <dbReference type="PROSITE" id="PS50178"/>
    </source>
</evidence>
<evidence type="ECO:0000256" key="2">
    <source>
        <dbReference type="ARBA" id="ARBA00022771"/>
    </source>
</evidence>
<evidence type="ECO:0000256" key="3">
    <source>
        <dbReference type="ARBA" id="ARBA00022833"/>
    </source>
</evidence>
<dbReference type="GO" id="GO:0016197">
    <property type="term" value="P:endosomal transport"/>
    <property type="evidence" value="ECO:0007669"/>
    <property type="project" value="TreeGrafter"/>
</dbReference>
<evidence type="ECO:0000256" key="5">
    <source>
        <dbReference type="SAM" id="MobiDB-lite"/>
    </source>
</evidence>
<sequence>MNQDTFEKISFDKVVPIRRTSEQSILSSLSLKNNENIDTVDDGYDSGENNSSSSSASTATTTTTNINSTNNTSDDLTKQALRKLSFLKITGSNNDNIQEASNDNKVQDDIKLSNSSSSLQSTDSNLTPKKTIKQVSSFLNTNTPYQSITKNSSSSSISSVDTFRNPQNTNNLRNLHNSTPRSIMKSNPSSSMLYNKSLSTPPLSVNTLPNSIFNNTNNNTRILSKQYIKQINNPKRPMYIPAVLRNVSETNLTNDDILTLNSSISQIPTPLLASTHSLYNHTNSISVDSYLTNHNSNNTHNATNFSRTPLSIRSSSISSNSSITTASSSFSNSIRHIKTSHWIPDSMRSNCNKCNIQFTLWERRHHCRHCGELFCRKDLLNKLYLNCDAQFINPTNFTGKKFLSKVCDSCYYNYKQYLNINNTTFTTTGSNQDLQPKQLIIQNNQTSQTDLNFSQNDDGNDTLTDMTSMSAINKKKVKYKNDTIVGSVSNWNWSSF</sequence>
<feature type="region of interest" description="Disordered" evidence="5">
    <location>
        <begin position="36"/>
        <end position="74"/>
    </location>
</feature>
<evidence type="ECO:0000256" key="1">
    <source>
        <dbReference type="ARBA" id="ARBA00022723"/>
    </source>
</evidence>
<accession>A0AAN7WR43</accession>
<dbReference type="Proteomes" id="UP001306508">
    <property type="component" value="Unassembled WGS sequence"/>
</dbReference>
<feature type="domain" description="FYVE-type" evidence="6">
    <location>
        <begin position="345"/>
        <end position="415"/>
    </location>
</feature>